<evidence type="ECO:0000313" key="3">
    <source>
        <dbReference type="Proteomes" id="UP000280726"/>
    </source>
</evidence>
<reference evidence="2 3" key="1">
    <citation type="submission" date="2018-11" db="EMBL/GenBank/DDBJ databases">
        <title>Sequencing the genomes of 1000 actinobacteria strains.</title>
        <authorList>
            <person name="Klenk H.-P."/>
        </authorList>
    </citation>
    <scope>NUCLEOTIDE SEQUENCE [LARGE SCALE GENOMIC DNA]</scope>
    <source>
        <strain evidence="2 3">DSM 14418</strain>
    </source>
</reference>
<dbReference type="AlphaFoldDB" id="A0A3N5AA70"/>
<dbReference type="Gene3D" id="3.40.50.10930">
    <property type="match status" value="1"/>
</dbReference>
<accession>A0A3N5AA70</accession>
<dbReference type="EMBL" id="RKRA01000001">
    <property type="protein sequence ID" value="RPF28521.1"/>
    <property type="molecule type" value="Genomic_DNA"/>
</dbReference>
<proteinExistence type="predicted"/>
<comment type="caution">
    <text evidence="2">The sequence shown here is derived from an EMBL/GenBank/DDBJ whole genome shotgun (WGS) entry which is preliminary data.</text>
</comment>
<protein>
    <submittedName>
        <fullName evidence="2">Uncharacterized protein</fullName>
    </submittedName>
</protein>
<gene>
    <name evidence="2" type="ORF">EDD32_3049</name>
</gene>
<name>A0A3N5AA70_9MICO</name>
<sequence length="135" mass="14664">MWFRGATPAQRAALEKNLVDAYNASQDEYILSVTFNERVDSNIRPRSREASPAGTSPPPIPNASSATHPPRWEPPEEPFTTDVVAVPTRGVERWLAQRLSYHLGAGPDGEPRVCANVTLASPHRLVGAVRAAAAR</sequence>
<keyword evidence="3" id="KW-1185">Reference proteome</keyword>
<dbReference type="Proteomes" id="UP000280726">
    <property type="component" value="Unassembled WGS sequence"/>
</dbReference>
<organism evidence="2 3">
    <name type="scientific">Georgenia muralis</name>
    <dbReference type="NCBI Taxonomy" id="154117"/>
    <lineage>
        <taxon>Bacteria</taxon>
        <taxon>Bacillati</taxon>
        <taxon>Actinomycetota</taxon>
        <taxon>Actinomycetes</taxon>
        <taxon>Micrococcales</taxon>
        <taxon>Bogoriellaceae</taxon>
        <taxon>Georgenia</taxon>
    </lineage>
</organism>
<feature type="region of interest" description="Disordered" evidence="1">
    <location>
        <begin position="41"/>
        <end position="78"/>
    </location>
</feature>
<evidence type="ECO:0000256" key="1">
    <source>
        <dbReference type="SAM" id="MobiDB-lite"/>
    </source>
</evidence>
<evidence type="ECO:0000313" key="2">
    <source>
        <dbReference type="EMBL" id="RPF28521.1"/>
    </source>
</evidence>
<dbReference type="RefSeq" id="WP_123918794.1">
    <property type="nucleotide sequence ID" value="NZ_RKRA01000001.1"/>
</dbReference>